<organism evidence="10 11">
    <name type="scientific">Cichlidogyrus casuarinus</name>
    <dbReference type="NCBI Taxonomy" id="1844966"/>
    <lineage>
        <taxon>Eukaryota</taxon>
        <taxon>Metazoa</taxon>
        <taxon>Spiralia</taxon>
        <taxon>Lophotrochozoa</taxon>
        <taxon>Platyhelminthes</taxon>
        <taxon>Monogenea</taxon>
        <taxon>Monopisthocotylea</taxon>
        <taxon>Dactylogyridea</taxon>
        <taxon>Ancyrocephalidae</taxon>
        <taxon>Cichlidogyrus</taxon>
    </lineage>
</organism>
<evidence type="ECO:0000256" key="2">
    <source>
        <dbReference type="ARBA" id="ARBA00022670"/>
    </source>
</evidence>
<keyword evidence="4" id="KW-0788">Thiol protease</keyword>
<dbReference type="InterPro" id="IPR013128">
    <property type="entry name" value="Peptidase_C1A"/>
</dbReference>
<dbReference type="InterPro" id="IPR013201">
    <property type="entry name" value="Prot_inhib_I29"/>
</dbReference>
<dbReference type="InterPro" id="IPR025661">
    <property type="entry name" value="Pept_asp_AS"/>
</dbReference>
<keyword evidence="3" id="KW-0378">Hydrolase</keyword>
<comment type="similarity">
    <text evidence="1">Belongs to the peptidase C1 family.</text>
</comment>
<feature type="domain" description="Cathepsin propeptide inhibitor" evidence="9">
    <location>
        <begin position="27"/>
        <end position="87"/>
    </location>
</feature>
<dbReference type="EMBL" id="JBJKFK010007332">
    <property type="protein sequence ID" value="KAL3307445.1"/>
    <property type="molecule type" value="Genomic_DNA"/>
</dbReference>
<dbReference type="PROSITE" id="PS51257">
    <property type="entry name" value="PROKAR_LIPOPROTEIN"/>
    <property type="match status" value="1"/>
</dbReference>
<dbReference type="PROSITE" id="PS00640">
    <property type="entry name" value="THIOL_PROTEASE_ASN"/>
    <property type="match status" value="1"/>
</dbReference>
<dbReference type="SUPFAM" id="SSF54001">
    <property type="entry name" value="Cysteine proteinases"/>
    <property type="match status" value="1"/>
</dbReference>
<dbReference type="SMART" id="SM00848">
    <property type="entry name" value="Inhibitor_I29"/>
    <property type="match status" value="1"/>
</dbReference>
<proteinExistence type="inferred from homology"/>
<dbReference type="SMART" id="SM00645">
    <property type="entry name" value="Pept_C1"/>
    <property type="match status" value="1"/>
</dbReference>
<dbReference type="InterPro" id="IPR038765">
    <property type="entry name" value="Papain-like_cys_pep_sf"/>
</dbReference>
<evidence type="ECO:0000256" key="5">
    <source>
        <dbReference type="ARBA" id="ARBA00023145"/>
    </source>
</evidence>
<feature type="signal peptide" evidence="7">
    <location>
        <begin position="1"/>
        <end position="20"/>
    </location>
</feature>
<dbReference type="FunFam" id="3.90.70.10:FF:000332">
    <property type="entry name" value="Cathepsin L1"/>
    <property type="match status" value="1"/>
</dbReference>
<evidence type="ECO:0000256" key="4">
    <source>
        <dbReference type="ARBA" id="ARBA00022807"/>
    </source>
</evidence>
<comment type="caution">
    <text evidence="10">The sequence shown here is derived from an EMBL/GenBank/DDBJ whole genome shotgun (WGS) entry which is preliminary data.</text>
</comment>
<reference evidence="10 11" key="1">
    <citation type="submission" date="2024-11" db="EMBL/GenBank/DDBJ databases">
        <title>Adaptive evolution of stress response genes in parasites aligns with host niche diversity.</title>
        <authorList>
            <person name="Hahn C."/>
            <person name="Resl P."/>
        </authorList>
    </citation>
    <scope>NUCLEOTIDE SEQUENCE [LARGE SCALE GENOMIC DNA]</scope>
    <source>
        <strain evidence="10">EGGRZ-B1_66</strain>
        <tissue evidence="10">Body</tissue>
    </source>
</reference>
<evidence type="ECO:0000313" key="10">
    <source>
        <dbReference type="EMBL" id="KAL3307445.1"/>
    </source>
</evidence>
<dbReference type="InterPro" id="IPR000668">
    <property type="entry name" value="Peptidase_C1A_C"/>
</dbReference>
<dbReference type="InterPro" id="IPR000169">
    <property type="entry name" value="Pept_cys_AS"/>
</dbReference>
<evidence type="ECO:0000256" key="3">
    <source>
        <dbReference type="ARBA" id="ARBA00022801"/>
    </source>
</evidence>
<dbReference type="PANTHER" id="PTHR12411">
    <property type="entry name" value="CYSTEINE PROTEASE FAMILY C1-RELATED"/>
    <property type="match status" value="1"/>
</dbReference>
<evidence type="ECO:0000256" key="7">
    <source>
        <dbReference type="SAM" id="SignalP"/>
    </source>
</evidence>
<evidence type="ECO:0000313" key="11">
    <source>
        <dbReference type="Proteomes" id="UP001626550"/>
    </source>
</evidence>
<dbReference type="CDD" id="cd02248">
    <property type="entry name" value="Peptidase_C1A"/>
    <property type="match status" value="1"/>
</dbReference>
<dbReference type="Pfam" id="PF00112">
    <property type="entry name" value="Peptidase_C1"/>
    <property type="match status" value="1"/>
</dbReference>
<evidence type="ECO:0000259" key="8">
    <source>
        <dbReference type="SMART" id="SM00645"/>
    </source>
</evidence>
<gene>
    <name evidence="10" type="primary">CTSL2_5</name>
    <name evidence="10" type="ORF">Ciccas_014039</name>
</gene>
<keyword evidence="6" id="KW-1015">Disulfide bond</keyword>
<keyword evidence="2" id="KW-0645">Protease</keyword>
<keyword evidence="7" id="KW-0732">Signal</keyword>
<dbReference type="GO" id="GO:0006508">
    <property type="term" value="P:proteolysis"/>
    <property type="evidence" value="ECO:0007669"/>
    <property type="project" value="UniProtKB-KW"/>
</dbReference>
<dbReference type="InterPro" id="IPR039417">
    <property type="entry name" value="Peptidase_C1A_papain-like"/>
</dbReference>
<dbReference type="InterPro" id="IPR025660">
    <property type="entry name" value="Pept_his_AS"/>
</dbReference>
<feature type="domain" description="Peptidase C1A papain C-terminal" evidence="8">
    <location>
        <begin position="116"/>
        <end position="330"/>
    </location>
</feature>
<dbReference type="PRINTS" id="PR00705">
    <property type="entry name" value="PAPAIN"/>
</dbReference>
<feature type="chain" id="PRO_5044804191" evidence="7">
    <location>
        <begin position="21"/>
        <end position="333"/>
    </location>
</feature>
<evidence type="ECO:0000259" key="9">
    <source>
        <dbReference type="SMART" id="SM00848"/>
    </source>
</evidence>
<dbReference type="PROSITE" id="PS00139">
    <property type="entry name" value="THIOL_PROTEASE_CYS"/>
    <property type="match status" value="1"/>
</dbReference>
<protein>
    <submittedName>
        <fullName evidence="10">Cathepsin L2</fullName>
    </submittedName>
</protein>
<accession>A0ABD2PJ28</accession>
<evidence type="ECO:0000256" key="1">
    <source>
        <dbReference type="ARBA" id="ARBA00008455"/>
    </source>
</evidence>
<evidence type="ECO:0000256" key="6">
    <source>
        <dbReference type="ARBA" id="ARBA00023157"/>
    </source>
</evidence>
<keyword evidence="11" id="KW-1185">Reference proteome</keyword>
<dbReference type="PROSITE" id="PS00639">
    <property type="entry name" value="THIOL_PROTEASE_HIS"/>
    <property type="match status" value="1"/>
</dbReference>
<dbReference type="GO" id="GO:0008234">
    <property type="term" value="F:cysteine-type peptidase activity"/>
    <property type="evidence" value="ECO:0007669"/>
    <property type="project" value="UniProtKB-KW"/>
</dbReference>
<dbReference type="Proteomes" id="UP001626550">
    <property type="component" value="Unassembled WGS sequence"/>
</dbReference>
<dbReference type="Gene3D" id="3.90.70.10">
    <property type="entry name" value="Cysteine proteinases"/>
    <property type="match status" value="1"/>
</dbReference>
<name>A0ABD2PJ28_9PLAT</name>
<dbReference type="AlphaFoldDB" id="A0ABD2PJ28"/>
<sequence length="333" mass="37862">MKTLLVLAIVSLVSCMALEGEELHAKWHQYKLKHGKVYEKDEEDEMRKNLWHDNFKMVEEHNKKYEAGEVTYDMEQNHFSDISEEERKQYLNAMPPQDSFESSAHLEQVPANNKTVPDSWDWRKIGGVNPVKYQGRCGSCWIFSAMAAVEFQYWNITNGTLLSFSEQQVNDCNGKRTCGTGGWMPEVFQYLRKNRIQTSVTYPYIGKDKPCVNYTQSGINISIVHVEHKSQEEVLKNAVHTMGVLANAMNAVGSIYSYKSGVYYEPANVCPNNTVNHGVAIVGYGTDPKGGDYWIIRNSWGQGYGEKGYMRVARNRGNVCSIATHGMCPILRK</sequence>
<dbReference type="Pfam" id="PF08246">
    <property type="entry name" value="Inhibitor_I29"/>
    <property type="match status" value="1"/>
</dbReference>
<keyword evidence="5" id="KW-0865">Zymogen</keyword>